<feature type="compositionally biased region" description="Acidic residues" evidence="12">
    <location>
        <begin position="959"/>
        <end position="973"/>
    </location>
</feature>
<gene>
    <name evidence="15" type="ORF">PEVE_00012543</name>
</gene>
<dbReference type="SUPFAM" id="SSF81301">
    <property type="entry name" value="Nucleotidyltransferase"/>
    <property type="match status" value="1"/>
</dbReference>
<evidence type="ECO:0000259" key="13">
    <source>
        <dbReference type="PROSITE" id="PS51192"/>
    </source>
</evidence>
<evidence type="ECO:0000313" key="16">
    <source>
        <dbReference type="Proteomes" id="UP001159427"/>
    </source>
</evidence>
<evidence type="ECO:0000256" key="8">
    <source>
        <dbReference type="ARBA" id="ARBA00022884"/>
    </source>
</evidence>
<dbReference type="InterPro" id="IPR001650">
    <property type="entry name" value="Helicase_C-like"/>
</dbReference>
<keyword evidence="4" id="KW-0808">Transferase</keyword>
<reference evidence="15 16" key="1">
    <citation type="submission" date="2022-05" db="EMBL/GenBank/DDBJ databases">
        <authorList>
            <consortium name="Genoscope - CEA"/>
            <person name="William W."/>
        </authorList>
    </citation>
    <scope>NUCLEOTIDE SEQUENCE [LARGE SCALE GENOMIC DNA]</scope>
</reference>
<dbReference type="InterPro" id="IPR043519">
    <property type="entry name" value="NT_sf"/>
</dbReference>
<dbReference type="EMBL" id="CALNXI010001922">
    <property type="protein sequence ID" value="CAH3179720.1"/>
    <property type="molecule type" value="Genomic_DNA"/>
</dbReference>
<evidence type="ECO:0000256" key="6">
    <source>
        <dbReference type="ARBA" id="ARBA00022741"/>
    </source>
</evidence>
<dbReference type="InterPro" id="IPR057596">
    <property type="entry name" value="RDRP_core"/>
</dbReference>
<proteinExistence type="inferred from homology"/>
<evidence type="ECO:0000256" key="5">
    <source>
        <dbReference type="ARBA" id="ARBA00022695"/>
    </source>
</evidence>
<keyword evidence="6" id="KW-0547">Nucleotide-binding</keyword>
<evidence type="ECO:0000256" key="12">
    <source>
        <dbReference type="SAM" id="MobiDB-lite"/>
    </source>
</evidence>
<dbReference type="InterPro" id="IPR007855">
    <property type="entry name" value="RDRP"/>
</dbReference>
<dbReference type="PROSITE" id="PS51194">
    <property type="entry name" value="HELICASE_CTER"/>
    <property type="match status" value="1"/>
</dbReference>
<name>A0ABN8RK10_9CNID</name>
<evidence type="ECO:0000256" key="11">
    <source>
        <dbReference type="SAM" id="Coils"/>
    </source>
</evidence>
<feature type="compositionally biased region" description="Acidic residues" evidence="12">
    <location>
        <begin position="936"/>
        <end position="947"/>
    </location>
</feature>
<dbReference type="Pfam" id="PF26253">
    <property type="entry name" value="RdRP_head"/>
    <property type="match status" value="1"/>
</dbReference>
<dbReference type="PANTHER" id="PTHR23079">
    <property type="entry name" value="RNA-DEPENDENT RNA POLYMERASE"/>
    <property type="match status" value="1"/>
</dbReference>
<comment type="catalytic activity">
    <reaction evidence="10">
        <text>RNA(n) + a ribonucleoside 5'-triphosphate = RNA(n+1) + diphosphate</text>
        <dbReference type="Rhea" id="RHEA:21248"/>
        <dbReference type="Rhea" id="RHEA-COMP:14527"/>
        <dbReference type="Rhea" id="RHEA-COMP:17342"/>
        <dbReference type="ChEBI" id="CHEBI:33019"/>
        <dbReference type="ChEBI" id="CHEBI:61557"/>
        <dbReference type="ChEBI" id="CHEBI:140395"/>
        <dbReference type="EC" id="2.7.7.48"/>
    </reaction>
</comment>
<keyword evidence="7" id="KW-0067">ATP-binding</keyword>
<dbReference type="PANTHER" id="PTHR23079:SF55">
    <property type="entry name" value="RNA-DIRECTED RNA POLYMERASE"/>
    <property type="match status" value="1"/>
</dbReference>
<organism evidence="15 16">
    <name type="scientific">Porites evermanni</name>
    <dbReference type="NCBI Taxonomy" id="104178"/>
    <lineage>
        <taxon>Eukaryota</taxon>
        <taxon>Metazoa</taxon>
        <taxon>Cnidaria</taxon>
        <taxon>Anthozoa</taxon>
        <taxon>Hexacorallia</taxon>
        <taxon>Scleractinia</taxon>
        <taxon>Fungiina</taxon>
        <taxon>Poritidae</taxon>
        <taxon>Porites</taxon>
    </lineage>
</organism>
<dbReference type="Gene3D" id="3.40.50.300">
    <property type="entry name" value="P-loop containing nucleotide triphosphate hydrolases"/>
    <property type="match status" value="2"/>
</dbReference>
<dbReference type="Pfam" id="PF00271">
    <property type="entry name" value="Helicase_C"/>
    <property type="match status" value="1"/>
</dbReference>
<feature type="region of interest" description="Disordered" evidence="12">
    <location>
        <begin position="936"/>
        <end position="974"/>
    </location>
</feature>
<evidence type="ECO:0000313" key="15">
    <source>
        <dbReference type="EMBL" id="CAH3179720.1"/>
    </source>
</evidence>
<protein>
    <recommendedName>
        <fullName evidence="2">RNA-directed RNA polymerase</fullName>
        <ecNumber evidence="2">2.7.7.48</ecNumber>
    </recommendedName>
</protein>
<keyword evidence="11" id="KW-0175">Coiled coil</keyword>
<keyword evidence="9" id="KW-0943">RNA-mediated gene silencing</keyword>
<evidence type="ECO:0000256" key="9">
    <source>
        <dbReference type="ARBA" id="ARBA00023158"/>
    </source>
</evidence>
<dbReference type="Pfam" id="PF00270">
    <property type="entry name" value="DEAD"/>
    <property type="match status" value="1"/>
</dbReference>
<dbReference type="EC" id="2.7.7.48" evidence="2"/>
<dbReference type="InterPro" id="IPR027417">
    <property type="entry name" value="P-loop_NTPase"/>
</dbReference>
<feature type="domain" description="Helicase C-terminal" evidence="14">
    <location>
        <begin position="531"/>
        <end position="697"/>
    </location>
</feature>
<comment type="similarity">
    <text evidence="1">Belongs to the RdRP family.</text>
</comment>
<keyword evidence="8" id="KW-0694">RNA-binding</keyword>
<dbReference type="InterPro" id="IPR058752">
    <property type="entry name" value="RDRP_C_head"/>
</dbReference>
<dbReference type="SMART" id="SM00487">
    <property type="entry name" value="DEXDc"/>
    <property type="match status" value="1"/>
</dbReference>
<dbReference type="PROSITE" id="PS51192">
    <property type="entry name" value="HELICASE_ATP_BIND_1"/>
    <property type="match status" value="1"/>
</dbReference>
<dbReference type="SUPFAM" id="SSF52540">
    <property type="entry name" value="P-loop containing nucleoside triphosphate hydrolases"/>
    <property type="match status" value="1"/>
</dbReference>
<dbReference type="InterPro" id="IPR011545">
    <property type="entry name" value="DEAD/DEAH_box_helicase_dom"/>
</dbReference>
<dbReference type="InterPro" id="IPR014001">
    <property type="entry name" value="Helicase_ATP-bd"/>
</dbReference>
<dbReference type="Proteomes" id="UP001159427">
    <property type="component" value="Unassembled WGS sequence"/>
</dbReference>
<keyword evidence="16" id="KW-1185">Reference proteome</keyword>
<comment type="caution">
    <text evidence="15">The sequence shown here is derived from an EMBL/GenBank/DDBJ whole genome shotgun (WGS) entry which is preliminary data.</text>
</comment>
<feature type="domain" description="Helicase ATP-binding" evidence="13">
    <location>
        <begin position="177"/>
        <end position="353"/>
    </location>
</feature>
<feature type="coiled-coil region" evidence="11">
    <location>
        <begin position="1736"/>
        <end position="1763"/>
    </location>
</feature>
<dbReference type="SMART" id="SM00490">
    <property type="entry name" value="HELICc"/>
    <property type="match status" value="1"/>
</dbReference>
<evidence type="ECO:0000256" key="7">
    <source>
        <dbReference type="ARBA" id="ARBA00022840"/>
    </source>
</evidence>
<evidence type="ECO:0000256" key="2">
    <source>
        <dbReference type="ARBA" id="ARBA00012494"/>
    </source>
</evidence>
<keyword evidence="5" id="KW-0548">Nucleotidyltransferase</keyword>
<evidence type="ECO:0000256" key="3">
    <source>
        <dbReference type="ARBA" id="ARBA00022484"/>
    </source>
</evidence>
<sequence>MAFRKQITGVTIHCNKCRMELARREMLMLATIPPSHLHLAVRQGRETDAFEKLNKVENPKGGKSAQYCPYIVFCRQCGMHVGNVSILSSKQFVCYKIDNIYLLNNGKEIRGKKLSKIRTRLEEECCIEVVNVSSAVCQSQLRPSEPMIYYDTWGLTHTSQEIDFLTQQCPRDYQRELFLSVMRRNTLVCLPTGSGKTLVAAMALSCMKKLNPNKLMVFLVDRVPLVYQQSEYIKSQVPELRVRTLVGEMEPPQEKAVHQALADQEVDVLVLTHQIFLNFLAMEKNPIIRLSDVSVLVFDEAHHCRGRHQYNQIMEYYHVTPKKFKPIILGLTASPAGEVTVERTTDQLKELLDNLNCEVSTPIESNDLAENVNNPETLYCAVPETNTRQVVLLRIIQEHIQYMKTTYLDDAHRWQRFAGFPLFSSNFRGALRRLNDSCHGDKSKKKAIIAGEHVMQMLSIVDVCEVLGYDRAMECLRECVNNITRELSPKGSALSKMVREDTTFRSLRGLADSLVDEESLISDRYNILATHIKQFRCQAQQDETSRGIVFVSMRKTAYKLCEQIRMLPEVSETLNPKVFVGHGQGSYDGMAWVDEQEVLLKCFKSGQTKLLISTSVLEEGLDVPVCNLVIRFEGAATLRALVQTRGRASRRRDSKFVVICNDKEKQEAEDVIVKERNMEEAVRHLMESRRQKLQSEDFGCEVKRLDSFVPTSEESIEIAINEKYNPQISISVHHLETLESQQHVVEFLERKFEVMAMKTITPSSSSSGGSGTQDLSFDLQPNADENSKEFRSKEAFICYVTEQWCSSLTKPEEEPPVVWLKSSFPKKRHKAEDSFHSLWANSMFLGTFLTRCHFRYQWPSEPTLKNVLIYFDHSLKLLTVGFKTYKLELRYEELEDFLIVNSDLASGVIKLFVTIKHPPRLFQSVNAVENEQGPLDDVDEDLMQVDGDDTRSESSDGGSDSESDSFSTDEEYPDPILNFRERPLRHEYYFDENPWERVPDILNSEKAWAHCYTYCFVLPCKEYPQIIHLLSKIQNRFKKNAFYCRVKECFGRFPVTNIPPNLPFDVKYASEAVFSRHPVMRGKMSPTFRECLLNKPTGVVCAALEQLKKALEQDSFCDPEKVFKAFLDQNNPSASGFQNRLIPGHCALIKRAVITPTRLLLYPPEVMGKNRVLRHHETESFLCVSVRDEDLSKLSVGRGSLDPLLDGINRVLDEGLDIAGQRFQFLGSSNSQLRNHSCWFVGPKYEPDAIRRWMGDFSHIRCVASYVARMGQCFSTSIDSVGIGISEGTRSEKEDDVKTVDQKYCFSDGIGRISKELAAEVVRKIAKPFKPSAFQIRFSGFKGVLAVDPRLLGKQAIFRTSMCKFKSSHPSLEVLQTSRPQVVYLNHQVIMLLSNQGVPDDVFIRLQGKMLEKLAGMLVNENDAIELLGTGAKMGVSYKSLSSSGIPLTTEPFFKSLLVAMYRNHIHELLSRSRILLPPEKARLMMGVMDELDVLKPGQVYVQYSEVSTRVDREDQFDMSKKRVVTGPLVVTRNPCLHPGDVRQLEAVDVPELSHLVDCVVFPRCGARPHCTEMAGGDLDGDLYFVCWNEDLLPRKPNFPPMDYQALEKQEQTEPITAADMTKFVVNYIRCDQLGVIDNAHKALADQENDGVESEVCLHLAEIHSLAVDAPKTGKWPKMEGIGKIRACPDFMMKRDRPSYPSDKVLGKLYRRCRKFQDAASEKFNQKMRIDKSLLLQGYNRYIEEARESYQQYRDKMQALMSLYGIESEAEVFTGCFLKLRNRLSKEKTEIADIVSRILFEMRSEFRNQFFHDFNVNGQDLLDNEDIKDEMLLKASAWYNVAYTHAHDQANESEPGPQKRLLGFPWFVNDIILAVKNLKQPHHFSQSLNVNTTVGESLARLFNEEKTWLLEQLLKRVRTKNSIVRHLKGVLPQHSMIVTGSSASLLFHENSDLDICVLPQGTQKLHDVPVTSQEMYHIPPFLSGLLEECSMSQRSFDPNDSDEELADPSKVNDIPVKDQVKSIERLIPHLKETQVQKGEEGDPKNLFRKVGVVGKKTFPVLVCKHPTGRLLNETKCSPNLVCDLIASPRCLPIGVLLSSYIKSFPHLLLVLRVIHRWCYVTGLSRNKAGAGNTSNVMGSVLLVQCMRKGQIQNFNEDHITSEVRKLVRGAMTESDMYVEWEKVIRLLGDDAAEN</sequence>
<feature type="non-terminal residue" evidence="15">
    <location>
        <position position="2194"/>
    </location>
</feature>
<keyword evidence="3" id="KW-0696">RNA-directed RNA polymerase</keyword>
<evidence type="ECO:0000256" key="10">
    <source>
        <dbReference type="ARBA" id="ARBA00048744"/>
    </source>
</evidence>
<evidence type="ECO:0000256" key="4">
    <source>
        <dbReference type="ARBA" id="ARBA00022679"/>
    </source>
</evidence>
<evidence type="ECO:0000259" key="14">
    <source>
        <dbReference type="PROSITE" id="PS51194"/>
    </source>
</evidence>
<accession>A0ABN8RK10</accession>
<evidence type="ECO:0000256" key="1">
    <source>
        <dbReference type="ARBA" id="ARBA00005762"/>
    </source>
</evidence>
<dbReference type="Pfam" id="PF05183">
    <property type="entry name" value="RdRP"/>
    <property type="match status" value="1"/>
</dbReference>